<reference evidence="2 3" key="1">
    <citation type="submission" date="2023-05" db="EMBL/GenBank/DDBJ databases">
        <title>Novel species of genus Flectobacillus isolated from stream in China.</title>
        <authorList>
            <person name="Lu H."/>
        </authorList>
    </citation>
    <scope>NUCLEOTIDE SEQUENCE [LARGE SCALE GENOMIC DNA]</scope>
    <source>
        <strain evidence="2 3">KCTC 42575</strain>
    </source>
</reference>
<keyword evidence="3" id="KW-1185">Reference proteome</keyword>
<feature type="signal peptide" evidence="1">
    <location>
        <begin position="1"/>
        <end position="24"/>
    </location>
</feature>
<sequence>MKNNNVIKAMFVAAAMTCLSNVSAIANSNDEEAFVKSKIAPVTNSLSFNVWVEKPNNKKVTVVVVDKDNNEVHREYVDAKSGKFAKTFDFSNLSDGKYTIQVLSSNIDVIDAKTFEIKTNFVTTRDLVVARQK</sequence>
<accession>A0ABT6YDW4</accession>
<evidence type="ECO:0000313" key="2">
    <source>
        <dbReference type="EMBL" id="MDI9861386.1"/>
    </source>
</evidence>
<organism evidence="2 3">
    <name type="scientific">Flectobacillus roseus</name>
    <dbReference type="NCBI Taxonomy" id="502259"/>
    <lineage>
        <taxon>Bacteria</taxon>
        <taxon>Pseudomonadati</taxon>
        <taxon>Bacteroidota</taxon>
        <taxon>Cytophagia</taxon>
        <taxon>Cytophagales</taxon>
        <taxon>Flectobacillaceae</taxon>
        <taxon>Flectobacillus</taxon>
    </lineage>
</organism>
<feature type="chain" id="PRO_5047334697" evidence="1">
    <location>
        <begin position="25"/>
        <end position="133"/>
    </location>
</feature>
<gene>
    <name evidence="2" type="ORF">QM524_19355</name>
</gene>
<protein>
    <submittedName>
        <fullName evidence="2">Uncharacterized protein</fullName>
    </submittedName>
</protein>
<evidence type="ECO:0000256" key="1">
    <source>
        <dbReference type="SAM" id="SignalP"/>
    </source>
</evidence>
<dbReference type="Proteomes" id="UP001236507">
    <property type="component" value="Unassembled WGS sequence"/>
</dbReference>
<proteinExistence type="predicted"/>
<keyword evidence="1" id="KW-0732">Signal</keyword>
<dbReference type="RefSeq" id="WP_141234883.1">
    <property type="nucleotide sequence ID" value="NZ_JASHIF010000019.1"/>
</dbReference>
<comment type="caution">
    <text evidence="2">The sequence shown here is derived from an EMBL/GenBank/DDBJ whole genome shotgun (WGS) entry which is preliminary data.</text>
</comment>
<evidence type="ECO:0000313" key="3">
    <source>
        <dbReference type="Proteomes" id="UP001236507"/>
    </source>
</evidence>
<dbReference type="EMBL" id="JASHIF010000019">
    <property type="protein sequence ID" value="MDI9861386.1"/>
    <property type="molecule type" value="Genomic_DNA"/>
</dbReference>
<name>A0ABT6YDW4_9BACT</name>